<dbReference type="Gene3D" id="1.10.3720.10">
    <property type="entry name" value="MetI-like"/>
    <property type="match status" value="1"/>
</dbReference>
<organism evidence="9 10">
    <name type="scientific">Promicromonospora kroppenstedtii</name>
    <dbReference type="NCBI Taxonomy" id="440482"/>
    <lineage>
        <taxon>Bacteria</taxon>
        <taxon>Bacillati</taxon>
        <taxon>Actinomycetota</taxon>
        <taxon>Actinomycetes</taxon>
        <taxon>Micrococcales</taxon>
        <taxon>Promicromonosporaceae</taxon>
        <taxon>Promicromonospora</taxon>
    </lineage>
</organism>
<comment type="caution">
    <text evidence="9">The sequence shown here is derived from an EMBL/GenBank/DDBJ whole genome shotgun (WGS) entry which is preliminary data.</text>
</comment>
<comment type="subcellular location">
    <subcellularLocation>
        <location evidence="1 7">Cell membrane</location>
        <topology evidence="1 7">Multi-pass membrane protein</topology>
    </subcellularLocation>
</comment>
<keyword evidence="3" id="KW-1003">Cell membrane</keyword>
<feature type="transmembrane region" description="Helical" evidence="7">
    <location>
        <begin position="98"/>
        <end position="118"/>
    </location>
</feature>
<dbReference type="RefSeq" id="WP_397406194.1">
    <property type="nucleotide sequence ID" value="NZ_JBIRYI010000012.1"/>
</dbReference>
<evidence type="ECO:0000256" key="2">
    <source>
        <dbReference type="ARBA" id="ARBA00022448"/>
    </source>
</evidence>
<dbReference type="EMBL" id="JBIRYI010000012">
    <property type="protein sequence ID" value="MFI2489119.1"/>
    <property type="molecule type" value="Genomic_DNA"/>
</dbReference>
<feature type="transmembrane region" description="Helical" evidence="7">
    <location>
        <begin position="32"/>
        <end position="53"/>
    </location>
</feature>
<dbReference type="PROSITE" id="PS50928">
    <property type="entry name" value="ABC_TM1"/>
    <property type="match status" value="1"/>
</dbReference>
<evidence type="ECO:0000259" key="8">
    <source>
        <dbReference type="PROSITE" id="PS50928"/>
    </source>
</evidence>
<gene>
    <name evidence="9" type="ORF">ACH47X_19575</name>
</gene>
<dbReference type="PANTHER" id="PTHR30151">
    <property type="entry name" value="ALKANE SULFONATE ABC TRANSPORTER-RELATED, MEMBRANE SUBUNIT"/>
    <property type="match status" value="1"/>
</dbReference>
<dbReference type="InterPro" id="IPR035906">
    <property type="entry name" value="MetI-like_sf"/>
</dbReference>
<dbReference type="SUPFAM" id="SSF161098">
    <property type="entry name" value="MetI-like"/>
    <property type="match status" value="1"/>
</dbReference>
<evidence type="ECO:0000256" key="6">
    <source>
        <dbReference type="ARBA" id="ARBA00023136"/>
    </source>
</evidence>
<feature type="domain" description="ABC transmembrane type-1" evidence="8">
    <location>
        <begin position="90"/>
        <end position="274"/>
    </location>
</feature>
<evidence type="ECO:0000256" key="7">
    <source>
        <dbReference type="RuleBase" id="RU363032"/>
    </source>
</evidence>
<dbReference type="InterPro" id="IPR000515">
    <property type="entry name" value="MetI-like"/>
</dbReference>
<feature type="transmembrane region" description="Helical" evidence="7">
    <location>
        <begin position="139"/>
        <end position="168"/>
    </location>
</feature>
<keyword evidence="4 7" id="KW-0812">Transmembrane</keyword>
<name>A0ABW7XNL6_9MICO</name>
<accession>A0ABW7XNL6</accession>
<evidence type="ECO:0000256" key="1">
    <source>
        <dbReference type="ARBA" id="ARBA00004651"/>
    </source>
</evidence>
<protein>
    <submittedName>
        <fullName evidence="9">ABC transporter permease</fullName>
    </submittedName>
</protein>
<evidence type="ECO:0000313" key="10">
    <source>
        <dbReference type="Proteomes" id="UP001611580"/>
    </source>
</evidence>
<keyword evidence="5 7" id="KW-1133">Transmembrane helix</keyword>
<keyword evidence="10" id="KW-1185">Reference proteome</keyword>
<keyword evidence="2 7" id="KW-0813">Transport</keyword>
<evidence type="ECO:0000256" key="3">
    <source>
        <dbReference type="ARBA" id="ARBA00022475"/>
    </source>
</evidence>
<reference evidence="9 10" key="1">
    <citation type="submission" date="2024-10" db="EMBL/GenBank/DDBJ databases">
        <title>The Natural Products Discovery Center: Release of the First 8490 Sequenced Strains for Exploring Actinobacteria Biosynthetic Diversity.</title>
        <authorList>
            <person name="Kalkreuter E."/>
            <person name="Kautsar S.A."/>
            <person name="Yang D."/>
            <person name="Bader C.D."/>
            <person name="Teijaro C.N."/>
            <person name="Fluegel L."/>
            <person name="Davis C.M."/>
            <person name="Simpson J.R."/>
            <person name="Lauterbach L."/>
            <person name="Steele A.D."/>
            <person name="Gui C."/>
            <person name="Meng S."/>
            <person name="Li G."/>
            <person name="Viehrig K."/>
            <person name="Ye F."/>
            <person name="Su P."/>
            <person name="Kiefer A.F."/>
            <person name="Nichols A."/>
            <person name="Cepeda A.J."/>
            <person name="Yan W."/>
            <person name="Fan B."/>
            <person name="Jiang Y."/>
            <person name="Adhikari A."/>
            <person name="Zheng C.-J."/>
            <person name="Schuster L."/>
            <person name="Cowan T.M."/>
            <person name="Smanski M.J."/>
            <person name="Chevrette M.G."/>
            <person name="De Carvalho L.P.S."/>
            <person name="Shen B."/>
        </authorList>
    </citation>
    <scope>NUCLEOTIDE SEQUENCE [LARGE SCALE GENOMIC DNA]</scope>
    <source>
        <strain evidence="9 10">NPDC019481</strain>
    </source>
</reference>
<evidence type="ECO:0000256" key="4">
    <source>
        <dbReference type="ARBA" id="ARBA00022692"/>
    </source>
</evidence>
<dbReference type="Proteomes" id="UP001611580">
    <property type="component" value="Unassembled WGS sequence"/>
</dbReference>
<evidence type="ECO:0000313" key="9">
    <source>
        <dbReference type="EMBL" id="MFI2489119.1"/>
    </source>
</evidence>
<dbReference type="Pfam" id="PF00528">
    <property type="entry name" value="BPD_transp_1"/>
    <property type="match status" value="1"/>
</dbReference>
<dbReference type="PANTHER" id="PTHR30151:SF25">
    <property type="entry name" value="TAURINE TRANSPORT SYSTEM PERMEASE PROTEIN TAUC"/>
    <property type="match status" value="1"/>
</dbReference>
<evidence type="ECO:0000256" key="5">
    <source>
        <dbReference type="ARBA" id="ARBA00022989"/>
    </source>
</evidence>
<comment type="similarity">
    <text evidence="7">Belongs to the binding-protein-dependent transport system permease family.</text>
</comment>
<feature type="transmembrane region" description="Helical" evidence="7">
    <location>
        <begin position="252"/>
        <end position="273"/>
    </location>
</feature>
<keyword evidence="6 7" id="KW-0472">Membrane</keyword>
<proteinExistence type="inferred from homology"/>
<sequence length="292" mass="31147">MSGTGGMRGTSGVRGRVHAEARTGAWAGLGRVLRSVLLVVSLPAVLLTAWWVLTDGSTSYFNPPLRTIVGTFGETWFGSPFAESRFVQDVVPSVLRLLAGYGIALVVGVVLGVAIGSSRALRAYAEPVLEFFRAIPPPVMVPILMLFLGIGTSMKIVVIATGCLWPILLNTVEGVRGLDPVLRDTARAYRLGRAATVRHLVLRGASPQIVTGARQALSIGIILMVISEMFAAKDGLGFSIVQFQRSFAIPEMWSGVILLGVVGVLLSLVFRAVTNATLSWYLGYRQSQHGGA</sequence>
<feature type="transmembrane region" description="Helical" evidence="7">
    <location>
        <begin position="212"/>
        <end position="231"/>
    </location>
</feature>